<dbReference type="PATRIC" id="fig|480391.4.peg.890"/>
<dbReference type="InterPro" id="IPR032710">
    <property type="entry name" value="NTF2-like_dom_sf"/>
</dbReference>
<name>A0A0R2NCV7_9LACO</name>
<evidence type="ECO:0000313" key="1">
    <source>
        <dbReference type="EMBL" id="KRO23669.1"/>
    </source>
</evidence>
<sequence>MKEGIKMMLPINENNNKNIKNINQNNEQNSTPNTQQVKRIEQVFTNQEISQVVSRLLKEIEHHKFDPKPLNNFLTDDVELEIDGQVASGRSDVEEMLEDYFEQFSVNMFMTTDFTSDVDSDYVAEFQTNFTSIHEPFIAPANVLDAYEEHIGVIFGQAELDEDGWKISNLTIDNKVIR</sequence>
<proteinExistence type="predicted"/>
<keyword evidence="2" id="KW-1185">Reference proteome</keyword>
<reference evidence="1 2" key="1">
    <citation type="journal article" date="2015" name="Genome Announc.">
        <title>Expanding the biotechnology potential of lactobacilli through comparative genomics of 213 strains and associated genera.</title>
        <authorList>
            <person name="Sun Z."/>
            <person name="Harris H.M."/>
            <person name="McCann A."/>
            <person name="Guo C."/>
            <person name="Argimon S."/>
            <person name="Zhang W."/>
            <person name="Yang X."/>
            <person name="Jeffery I.B."/>
            <person name="Cooney J.C."/>
            <person name="Kagawa T.F."/>
            <person name="Liu W."/>
            <person name="Song Y."/>
            <person name="Salvetti E."/>
            <person name="Wrobel A."/>
            <person name="Rasinkangas P."/>
            <person name="Parkhill J."/>
            <person name="Rea M.C."/>
            <person name="O'Sullivan O."/>
            <person name="Ritari J."/>
            <person name="Douillard F.P."/>
            <person name="Paul Ross R."/>
            <person name="Yang R."/>
            <person name="Briner A.E."/>
            <person name="Felis G.E."/>
            <person name="de Vos W.M."/>
            <person name="Barrangou R."/>
            <person name="Klaenhammer T.R."/>
            <person name="Caufield P.W."/>
            <person name="Cui Y."/>
            <person name="Zhang H."/>
            <person name="O'Toole P.W."/>
        </authorList>
    </citation>
    <scope>NUCLEOTIDE SEQUENCE [LARGE SCALE GENOMIC DNA]</scope>
    <source>
        <strain evidence="1 2">DSM 23026</strain>
    </source>
</reference>
<dbReference type="Gene3D" id="3.10.450.50">
    <property type="match status" value="1"/>
</dbReference>
<accession>A0A0R2NCV7</accession>
<dbReference type="AlphaFoldDB" id="A0A0R2NCV7"/>
<dbReference type="EMBL" id="JQCQ01000028">
    <property type="protein sequence ID" value="KRO23669.1"/>
    <property type="molecule type" value="Genomic_DNA"/>
</dbReference>
<evidence type="ECO:0000313" key="2">
    <source>
        <dbReference type="Proteomes" id="UP000051249"/>
    </source>
</evidence>
<protein>
    <submittedName>
        <fullName evidence="1">Uncharacterized protein</fullName>
    </submittedName>
</protein>
<organism evidence="1 2">
    <name type="scientific">Pediococcus argentinicus</name>
    <dbReference type="NCBI Taxonomy" id="480391"/>
    <lineage>
        <taxon>Bacteria</taxon>
        <taxon>Bacillati</taxon>
        <taxon>Bacillota</taxon>
        <taxon>Bacilli</taxon>
        <taxon>Lactobacillales</taxon>
        <taxon>Lactobacillaceae</taxon>
        <taxon>Pediococcus</taxon>
    </lineage>
</organism>
<gene>
    <name evidence="1" type="ORF">IV88_GL000878</name>
</gene>
<comment type="caution">
    <text evidence="1">The sequence shown here is derived from an EMBL/GenBank/DDBJ whole genome shotgun (WGS) entry which is preliminary data.</text>
</comment>
<dbReference type="SUPFAM" id="SSF54427">
    <property type="entry name" value="NTF2-like"/>
    <property type="match status" value="1"/>
</dbReference>
<dbReference type="Proteomes" id="UP000051249">
    <property type="component" value="Unassembled WGS sequence"/>
</dbReference>